<dbReference type="InterPro" id="IPR001138">
    <property type="entry name" value="Zn2Cys6_DnaBD"/>
</dbReference>
<proteinExistence type="predicted"/>
<feature type="compositionally biased region" description="Basic and acidic residues" evidence="2">
    <location>
        <begin position="504"/>
        <end position="523"/>
    </location>
</feature>
<evidence type="ECO:0000313" key="4">
    <source>
        <dbReference type="EMBL" id="KAK8038469.1"/>
    </source>
</evidence>
<feature type="region of interest" description="Disordered" evidence="2">
    <location>
        <begin position="504"/>
        <end position="548"/>
    </location>
</feature>
<dbReference type="CDD" id="cd00067">
    <property type="entry name" value="GAL4"/>
    <property type="match status" value="1"/>
</dbReference>
<feature type="region of interest" description="Disordered" evidence="2">
    <location>
        <begin position="203"/>
        <end position="239"/>
    </location>
</feature>
<name>A0ABR1SVW4_9PEZI</name>
<feature type="compositionally biased region" description="Basic residues" evidence="2">
    <location>
        <begin position="524"/>
        <end position="540"/>
    </location>
</feature>
<evidence type="ECO:0000256" key="1">
    <source>
        <dbReference type="ARBA" id="ARBA00023242"/>
    </source>
</evidence>
<feature type="compositionally biased region" description="Low complexity" evidence="2">
    <location>
        <begin position="468"/>
        <end position="477"/>
    </location>
</feature>
<evidence type="ECO:0000313" key="5">
    <source>
        <dbReference type="Proteomes" id="UP001444661"/>
    </source>
</evidence>
<dbReference type="SMART" id="SM00066">
    <property type="entry name" value="GAL4"/>
    <property type="match status" value="1"/>
</dbReference>
<feature type="compositionally biased region" description="Polar residues" evidence="2">
    <location>
        <begin position="336"/>
        <end position="349"/>
    </location>
</feature>
<keyword evidence="5" id="KW-1185">Reference proteome</keyword>
<comment type="caution">
    <text evidence="4">The sequence shown here is derived from an EMBL/GenBank/DDBJ whole genome shotgun (WGS) entry which is preliminary data.</text>
</comment>
<feature type="region of interest" description="Disordered" evidence="2">
    <location>
        <begin position="330"/>
        <end position="349"/>
    </location>
</feature>
<dbReference type="SUPFAM" id="SSF57701">
    <property type="entry name" value="Zn2/Cys6 DNA-binding domain"/>
    <property type="match status" value="1"/>
</dbReference>
<feature type="compositionally biased region" description="Polar residues" evidence="2">
    <location>
        <begin position="206"/>
        <end position="239"/>
    </location>
</feature>
<feature type="domain" description="Zn(2)-C6 fungal-type" evidence="3">
    <location>
        <begin position="20"/>
        <end position="62"/>
    </location>
</feature>
<keyword evidence="1" id="KW-0539">Nucleus</keyword>
<dbReference type="EMBL" id="JAQQWK010000006">
    <property type="protein sequence ID" value="KAK8038469.1"/>
    <property type="molecule type" value="Genomic_DNA"/>
</dbReference>
<evidence type="ECO:0000256" key="2">
    <source>
        <dbReference type="SAM" id="MobiDB-lite"/>
    </source>
</evidence>
<organism evidence="4 5">
    <name type="scientific">Apiospora rasikravindrae</name>
    <dbReference type="NCBI Taxonomy" id="990691"/>
    <lineage>
        <taxon>Eukaryota</taxon>
        <taxon>Fungi</taxon>
        <taxon>Dikarya</taxon>
        <taxon>Ascomycota</taxon>
        <taxon>Pezizomycotina</taxon>
        <taxon>Sordariomycetes</taxon>
        <taxon>Xylariomycetidae</taxon>
        <taxon>Amphisphaeriales</taxon>
        <taxon>Apiosporaceae</taxon>
        <taxon>Apiospora</taxon>
    </lineage>
</organism>
<dbReference type="Gene3D" id="4.10.240.10">
    <property type="entry name" value="Zn(2)-C6 fungal-type DNA-binding domain"/>
    <property type="match status" value="1"/>
</dbReference>
<feature type="compositionally biased region" description="Low complexity" evidence="2">
    <location>
        <begin position="438"/>
        <end position="461"/>
    </location>
</feature>
<protein>
    <recommendedName>
        <fullName evidence="3">Zn(2)-C6 fungal-type domain-containing protein</fullName>
    </recommendedName>
</protein>
<feature type="region of interest" description="Disordered" evidence="2">
    <location>
        <begin position="64"/>
        <end position="96"/>
    </location>
</feature>
<evidence type="ECO:0000259" key="3">
    <source>
        <dbReference type="PROSITE" id="PS50048"/>
    </source>
</evidence>
<feature type="compositionally biased region" description="Low complexity" evidence="2">
    <location>
        <begin position="64"/>
        <end position="75"/>
    </location>
</feature>
<dbReference type="Proteomes" id="UP001444661">
    <property type="component" value="Unassembled WGS sequence"/>
</dbReference>
<dbReference type="InterPro" id="IPR036864">
    <property type="entry name" value="Zn2-C6_fun-type_DNA-bd_sf"/>
</dbReference>
<reference evidence="4 5" key="1">
    <citation type="submission" date="2023-01" db="EMBL/GenBank/DDBJ databases">
        <title>Analysis of 21 Apiospora genomes using comparative genomics revels a genus with tremendous synthesis potential of carbohydrate active enzymes and secondary metabolites.</title>
        <authorList>
            <person name="Sorensen T."/>
        </authorList>
    </citation>
    <scope>NUCLEOTIDE SEQUENCE [LARGE SCALE GENOMIC DNA]</scope>
    <source>
        <strain evidence="4 5">CBS 33761</strain>
    </source>
</reference>
<sequence length="598" mass="63843">MPPAVDNSTLSPPAQSRRLACDRCHQHRLKCERDDVGSINGAAESWPPACKRCRKAQVLCQISSNNSGNSSNTDNNNKRGAKRKGVHAEDGEPHERTISADKVLPTAFPNDFAASPDPVTSFGPGGPSVPSTDEASLFNFGGFDFGTGDFTGGWVPPVSPTSALVGTAAPRMQSVAGEDGKLAPPNSVLHSYVEGLDLALFGDNPTPLQSNESNNTSSDQSLFSSQTPARSTALTAEPDSSFSADAVHDDCRRRLQSLHATIFGELHHLSGTDLEHLLSGSYATTSLVHSRSGGGCDDNGSSVHKLHVATESLIELMLDLDIACADTNRGHKPATHASSTPECSACDTSPSGLHHQHSATYTPLSHLTFVGSHRNSGTFSSSAMPPPPTSSSAVDLPIIASFLTCYVGLMVIYRNVLTHALHSLRSTEQHRHIRTRQGSIASTIAGSSSGKSSSGGAATAARHSYHGSSSSSSSSSSNGVQQALRMRIQTEMLSHLIERVEDAWDSVKSDEHEEPGRGEDSHSYPHHRQQPHNRHGSGMRRHQETTSKVLFRRAGTAELLRQMLAYEGFQASEEEGVESRTAVYHGVAQSDAKVAQRR</sequence>
<feature type="region of interest" description="Disordered" evidence="2">
    <location>
        <begin position="426"/>
        <end position="482"/>
    </location>
</feature>
<feature type="compositionally biased region" description="Basic and acidic residues" evidence="2">
    <location>
        <begin position="86"/>
        <end position="96"/>
    </location>
</feature>
<accession>A0ABR1SVW4</accession>
<dbReference type="PROSITE" id="PS50048">
    <property type="entry name" value="ZN2_CY6_FUNGAL_2"/>
    <property type="match status" value="1"/>
</dbReference>
<gene>
    <name evidence="4" type="ORF">PG993_006880</name>
</gene>